<feature type="repeat" description="ANK" evidence="3">
    <location>
        <begin position="72"/>
        <end position="104"/>
    </location>
</feature>
<dbReference type="InterPro" id="IPR002110">
    <property type="entry name" value="Ankyrin_rpt"/>
</dbReference>
<feature type="repeat" description="ANK" evidence="3">
    <location>
        <begin position="418"/>
        <end position="441"/>
    </location>
</feature>
<keyword evidence="1" id="KW-0677">Repeat</keyword>
<feature type="repeat" description="ANK" evidence="3">
    <location>
        <begin position="456"/>
        <end position="488"/>
    </location>
</feature>
<proteinExistence type="predicted"/>
<dbReference type="PROSITE" id="PS50297">
    <property type="entry name" value="ANK_REP_REGION"/>
    <property type="match status" value="3"/>
</dbReference>
<evidence type="ECO:0000256" key="2">
    <source>
        <dbReference type="ARBA" id="ARBA00023043"/>
    </source>
</evidence>
<evidence type="ECO:0000256" key="1">
    <source>
        <dbReference type="ARBA" id="ARBA00022737"/>
    </source>
</evidence>
<evidence type="ECO:0000256" key="3">
    <source>
        <dbReference type="PROSITE-ProRule" id="PRU00023"/>
    </source>
</evidence>
<accession>A0A139HST6</accession>
<keyword evidence="2 3" id="KW-0040">ANK repeat</keyword>
<protein>
    <submittedName>
        <fullName evidence="4">Uncharacterized protein</fullName>
    </submittedName>
</protein>
<dbReference type="Pfam" id="PF00023">
    <property type="entry name" value="Ank"/>
    <property type="match status" value="2"/>
</dbReference>
<reference evidence="4 5" key="1">
    <citation type="submission" date="2015-07" db="EMBL/GenBank/DDBJ databases">
        <title>Comparative genomics of the Sigatoka disease complex on banana suggests a link between parallel evolutionary changes in Pseudocercospora fijiensis and Pseudocercospora eumusae and increased virulence on the banana host.</title>
        <authorList>
            <person name="Chang T.-C."/>
            <person name="Salvucci A."/>
            <person name="Crous P.W."/>
            <person name="Stergiopoulos I."/>
        </authorList>
    </citation>
    <scope>NUCLEOTIDE SEQUENCE [LARGE SCALE GENOMIC DNA]</scope>
    <source>
        <strain evidence="4 5">CBS 114824</strain>
    </source>
</reference>
<organism evidence="4 5">
    <name type="scientific">Pseudocercospora eumusae</name>
    <dbReference type="NCBI Taxonomy" id="321146"/>
    <lineage>
        <taxon>Eukaryota</taxon>
        <taxon>Fungi</taxon>
        <taxon>Dikarya</taxon>
        <taxon>Ascomycota</taxon>
        <taxon>Pezizomycotina</taxon>
        <taxon>Dothideomycetes</taxon>
        <taxon>Dothideomycetidae</taxon>
        <taxon>Mycosphaerellales</taxon>
        <taxon>Mycosphaerellaceae</taxon>
        <taxon>Pseudocercospora</taxon>
    </lineage>
</organism>
<dbReference type="InterPro" id="IPR036770">
    <property type="entry name" value="Ankyrin_rpt-contain_sf"/>
</dbReference>
<dbReference type="Proteomes" id="UP000070133">
    <property type="component" value="Unassembled WGS sequence"/>
</dbReference>
<name>A0A139HST6_9PEZI</name>
<dbReference type="PROSITE" id="PS50088">
    <property type="entry name" value="ANK_REPEAT"/>
    <property type="match status" value="5"/>
</dbReference>
<dbReference type="Pfam" id="PF12796">
    <property type="entry name" value="Ank_2"/>
    <property type="match status" value="2"/>
</dbReference>
<evidence type="ECO:0000313" key="5">
    <source>
        <dbReference type="Proteomes" id="UP000070133"/>
    </source>
</evidence>
<dbReference type="Gene3D" id="1.25.40.20">
    <property type="entry name" value="Ankyrin repeat-containing domain"/>
    <property type="match status" value="4"/>
</dbReference>
<dbReference type="SUPFAM" id="SSF48403">
    <property type="entry name" value="Ankyrin repeat"/>
    <property type="match status" value="2"/>
</dbReference>
<feature type="repeat" description="ANK" evidence="3">
    <location>
        <begin position="352"/>
        <end position="384"/>
    </location>
</feature>
<dbReference type="STRING" id="321146.A0A139HST6"/>
<dbReference type="SMART" id="SM00248">
    <property type="entry name" value="ANK"/>
    <property type="match status" value="10"/>
</dbReference>
<evidence type="ECO:0000313" key="4">
    <source>
        <dbReference type="EMBL" id="KXT05520.1"/>
    </source>
</evidence>
<feature type="repeat" description="ANK" evidence="3">
    <location>
        <begin position="222"/>
        <end position="254"/>
    </location>
</feature>
<dbReference type="OrthoDB" id="3649644at2759"/>
<dbReference type="PANTHER" id="PTHR24198">
    <property type="entry name" value="ANKYRIN REPEAT AND PROTEIN KINASE DOMAIN-CONTAINING PROTEIN"/>
    <property type="match status" value="1"/>
</dbReference>
<keyword evidence="5" id="KW-1185">Reference proteome</keyword>
<dbReference type="EMBL" id="LFZN01000012">
    <property type="protein sequence ID" value="KXT05520.1"/>
    <property type="molecule type" value="Genomic_DNA"/>
</dbReference>
<dbReference type="AlphaFoldDB" id="A0A139HST6"/>
<dbReference type="PANTHER" id="PTHR24198:SF165">
    <property type="entry name" value="ANKYRIN REPEAT-CONTAINING PROTEIN-RELATED"/>
    <property type="match status" value="1"/>
</dbReference>
<comment type="caution">
    <text evidence="4">The sequence shown here is derived from an EMBL/GenBank/DDBJ whole genome shotgun (WGS) entry which is preliminary data.</text>
</comment>
<gene>
    <name evidence="4" type="ORF">AC578_3730</name>
</gene>
<sequence>MEINKTTTVRGRGRYQVGLVLIRRIAFNTFQRSETFNPKWSSKLLQATKEGQRARVSACLSHSADPDVAEADGSAALHYAVLRNSRAIVADLVKAGADINAVSERFGTALLLAILRNNLKIVRLLAESEVMKPLDKLGTALHAVAFVGNEKMLEVLGTYILSSDCRLGATIDVQKYVQIARRCSGTRAEHDQAVLEKVTPSRRIPSGVMVDAPGALRDIDSTGTTALMHAAQAAHKSSTQYLIDTGSFLNAVNSNTDTALSLALKGITEKHCEVATLLIEKGACCEWRSTNAETLLHLAARNDHRHALTALIEKCPPISAWNVTSSVSPSRVIGRQCSPAVDSGDIDSTNTEGQTALALAVRYDHEECVTSLLAADACVDLAKEETRPPVVQAAANGNALIVKKLLDKHANVLARTAGGETALHKAAERGHEGIARQLIDHVGHEKNRLLLSTNDAKQTALHVAALYRQVALVDILHHAGARPDVKDRNGNTVWDIARSQKDDVVGVVLRNHKARESQNRFDKLVALPRKTVKVEIVVRKRLWSLGGIF</sequence>